<keyword evidence="2" id="KW-1185">Reference proteome</keyword>
<dbReference type="Proteomes" id="UP001151760">
    <property type="component" value="Unassembled WGS sequence"/>
</dbReference>
<evidence type="ECO:0000313" key="2">
    <source>
        <dbReference type="Proteomes" id="UP001151760"/>
    </source>
</evidence>
<evidence type="ECO:0000313" key="1">
    <source>
        <dbReference type="EMBL" id="GJT38197.1"/>
    </source>
</evidence>
<gene>
    <name evidence="1" type="ORF">Tco_0938062</name>
</gene>
<reference evidence="1" key="1">
    <citation type="journal article" date="2022" name="Int. J. Mol. Sci.">
        <title>Draft Genome of Tanacetum Coccineum: Genomic Comparison of Closely Related Tanacetum-Family Plants.</title>
        <authorList>
            <person name="Yamashiro T."/>
            <person name="Shiraishi A."/>
            <person name="Nakayama K."/>
            <person name="Satake H."/>
        </authorList>
    </citation>
    <scope>NUCLEOTIDE SEQUENCE</scope>
</reference>
<name>A0ABQ5DH04_9ASTR</name>
<proteinExistence type="predicted"/>
<sequence>MSIYLKHMGGYKHNQLKGRSYDEIQKLFDKEMKRVNSFVAKLKKSVEIRMKKQKTDENEQVEVDNEAELKMHMVIVKDDDIAIDDIPLATKPPIIVEYKLIKEGIIGHYQLIRADESSKRYSSMIRML</sequence>
<accession>A0ABQ5DH04</accession>
<comment type="caution">
    <text evidence="1">The sequence shown here is derived from an EMBL/GenBank/DDBJ whole genome shotgun (WGS) entry which is preliminary data.</text>
</comment>
<dbReference type="EMBL" id="BQNB010015286">
    <property type="protein sequence ID" value="GJT38197.1"/>
    <property type="molecule type" value="Genomic_DNA"/>
</dbReference>
<protein>
    <submittedName>
        <fullName evidence="1">Uncharacterized protein</fullName>
    </submittedName>
</protein>
<reference evidence="1" key="2">
    <citation type="submission" date="2022-01" db="EMBL/GenBank/DDBJ databases">
        <authorList>
            <person name="Yamashiro T."/>
            <person name="Shiraishi A."/>
            <person name="Satake H."/>
            <person name="Nakayama K."/>
        </authorList>
    </citation>
    <scope>NUCLEOTIDE SEQUENCE</scope>
</reference>
<organism evidence="1 2">
    <name type="scientific">Tanacetum coccineum</name>
    <dbReference type="NCBI Taxonomy" id="301880"/>
    <lineage>
        <taxon>Eukaryota</taxon>
        <taxon>Viridiplantae</taxon>
        <taxon>Streptophyta</taxon>
        <taxon>Embryophyta</taxon>
        <taxon>Tracheophyta</taxon>
        <taxon>Spermatophyta</taxon>
        <taxon>Magnoliopsida</taxon>
        <taxon>eudicotyledons</taxon>
        <taxon>Gunneridae</taxon>
        <taxon>Pentapetalae</taxon>
        <taxon>asterids</taxon>
        <taxon>campanulids</taxon>
        <taxon>Asterales</taxon>
        <taxon>Asteraceae</taxon>
        <taxon>Asteroideae</taxon>
        <taxon>Anthemideae</taxon>
        <taxon>Anthemidinae</taxon>
        <taxon>Tanacetum</taxon>
    </lineage>
</organism>